<dbReference type="NCBIfam" id="NF004212">
    <property type="entry name" value="PRK05665.1"/>
    <property type="match status" value="1"/>
</dbReference>
<accession>A0A4R6U2N8</accession>
<dbReference type="InterPro" id="IPR029062">
    <property type="entry name" value="Class_I_gatase-like"/>
</dbReference>
<keyword evidence="2" id="KW-0808">Transferase</keyword>
<dbReference type="InterPro" id="IPR044992">
    <property type="entry name" value="ChyE-like"/>
</dbReference>
<dbReference type="PANTHER" id="PTHR42695:SF5">
    <property type="entry name" value="GLUTAMINE AMIDOTRANSFERASE YLR126C-RELATED"/>
    <property type="match status" value="1"/>
</dbReference>
<reference evidence="2 3" key="1">
    <citation type="submission" date="2019-03" db="EMBL/GenBank/DDBJ databases">
        <title>Genomic Encyclopedia of Type Strains, Phase IV (KMG-IV): sequencing the most valuable type-strain genomes for metagenomic binning, comparative biology and taxonomic classification.</title>
        <authorList>
            <person name="Goeker M."/>
        </authorList>
    </citation>
    <scope>NUCLEOTIDE SEQUENCE [LARGE SCALE GENOMIC DNA]</scope>
    <source>
        <strain evidence="2 3">DSM 28679</strain>
    </source>
</reference>
<dbReference type="CDD" id="cd01741">
    <property type="entry name" value="GATase1_1"/>
    <property type="match status" value="1"/>
</dbReference>
<keyword evidence="3" id="KW-1185">Reference proteome</keyword>
<name>A0A4R6U2N8_9GAMM</name>
<dbReference type="OrthoDB" id="9813383at2"/>
<sequence>MPLKICILEADDLHPQLQPGFHSFGSMFVKLLGSQQQPAQFAVYNVVRGDYPSETEHFDAFLVTGSKADSFGMDAWIVRLREYLLIRYRAGDVLLGVCFGHQILALVLGGLTERAPQGWGAGVHRYRMLVSSLASHECPPSVNMLISHRDQVTRLPAGARLLASSDFCPNAAFMLEGQVLCFQGHPEFTPEFSRSLLQLRQGIYTPEFYAGSLNSLQQGHDGHRIGGWMLDFVASARRQRT</sequence>
<dbReference type="RefSeq" id="WP_101496941.1">
    <property type="nucleotide sequence ID" value="NZ_LNJZ01000007.1"/>
</dbReference>
<feature type="domain" description="Glutamine amidotransferase" evidence="1">
    <location>
        <begin position="87"/>
        <end position="191"/>
    </location>
</feature>
<dbReference type="EMBL" id="SNYK01000001">
    <property type="protein sequence ID" value="TDQ40251.1"/>
    <property type="molecule type" value="Genomic_DNA"/>
</dbReference>
<keyword evidence="2" id="KW-0315">Glutamine amidotransferase</keyword>
<dbReference type="Pfam" id="PF00117">
    <property type="entry name" value="GATase"/>
    <property type="match status" value="1"/>
</dbReference>
<dbReference type="AlphaFoldDB" id="A0A4R6U2N8"/>
<dbReference type="PANTHER" id="PTHR42695">
    <property type="entry name" value="GLUTAMINE AMIDOTRANSFERASE YLR126C-RELATED"/>
    <property type="match status" value="1"/>
</dbReference>
<proteinExistence type="predicted"/>
<dbReference type="Gene3D" id="3.40.50.880">
    <property type="match status" value="1"/>
</dbReference>
<evidence type="ECO:0000259" key="1">
    <source>
        <dbReference type="Pfam" id="PF00117"/>
    </source>
</evidence>
<dbReference type="Proteomes" id="UP000294575">
    <property type="component" value="Unassembled WGS sequence"/>
</dbReference>
<protein>
    <submittedName>
        <fullName evidence="2">GMP synthase-like glutamine amidotransferase</fullName>
    </submittedName>
</protein>
<dbReference type="InterPro" id="IPR017926">
    <property type="entry name" value="GATASE"/>
</dbReference>
<comment type="caution">
    <text evidence="2">The sequence shown here is derived from an EMBL/GenBank/DDBJ whole genome shotgun (WGS) entry which is preliminary data.</text>
</comment>
<dbReference type="GO" id="GO:0016740">
    <property type="term" value="F:transferase activity"/>
    <property type="evidence" value="ECO:0007669"/>
    <property type="project" value="UniProtKB-KW"/>
</dbReference>
<evidence type="ECO:0000313" key="2">
    <source>
        <dbReference type="EMBL" id="TDQ40251.1"/>
    </source>
</evidence>
<gene>
    <name evidence="2" type="ORF">DFQ45_101386</name>
</gene>
<evidence type="ECO:0000313" key="3">
    <source>
        <dbReference type="Proteomes" id="UP000294575"/>
    </source>
</evidence>
<dbReference type="SUPFAM" id="SSF52317">
    <property type="entry name" value="Class I glutamine amidotransferase-like"/>
    <property type="match status" value="1"/>
</dbReference>
<organism evidence="2 3">
    <name type="scientific">Thiopseudomonas denitrificans</name>
    <dbReference type="NCBI Taxonomy" id="1501432"/>
    <lineage>
        <taxon>Bacteria</taxon>
        <taxon>Pseudomonadati</taxon>
        <taxon>Pseudomonadota</taxon>
        <taxon>Gammaproteobacteria</taxon>
        <taxon>Pseudomonadales</taxon>
        <taxon>Pseudomonadaceae</taxon>
        <taxon>Thiopseudomonas</taxon>
    </lineage>
</organism>
<dbReference type="PROSITE" id="PS51273">
    <property type="entry name" value="GATASE_TYPE_1"/>
    <property type="match status" value="1"/>
</dbReference>
<dbReference type="GO" id="GO:0005829">
    <property type="term" value="C:cytosol"/>
    <property type="evidence" value="ECO:0007669"/>
    <property type="project" value="TreeGrafter"/>
</dbReference>